<protein>
    <submittedName>
        <fullName evidence="2">Uncharacterized protein</fullName>
    </submittedName>
</protein>
<sequence>MCSFDRERGQGERHGRHESKSFHDWMMQLDVYNNRLAVAPPLGLPDFRSYGASYTYSYKGGGGYDLDDFKSKPDRGSSSSSNKGSDRWSFSDPDFKQKRQVIGYKAYSVGAR</sequence>
<evidence type="ECO:0000313" key="2">
    <source>
        <dbReference type="EMBL" id="KAG6484594.1"/>
    </source>
</evidence>
<evidence type="ECO:0000256" key="1">
    <source>
        <dbReference type="SAM" id="MobiDB-lite"/>
    </source>
</evidence>
<accession>A0A8J5KMT4</accession>
<comment type="caution">
    <text evidence="2">The sequence shown here is derived from an EMBL/GenBank/DDBJ whole genome shotgun (WGS) entry which is preliminary data.</text>
</comment>
<gene>
    <name evidence="2" type="ORF">ZIOFF_053115</name>
</gene>
<dbReference type="Proteomes" id="UP000734854">
    <property type="component" value="Unassembled WGS sequence"/>
</dbReference>
<keyword evidence="3" id="KW-1185">Reference proteome</keyword>
<feature type="region of interest" description="Disordered" evidence="1">
    <location>
        <begin position="60"/>
        <end position="92"/>
    </location>
</feature>
<name>A0A8J5KMT4_ZINOF</name>
<evidence type="ECO:0000313" key="3">
    <source>
        <dbReference type="Proteomes" id="UP000734854"/>
    </source>
</evidence>
<dbReference type="AlphaFoldDB" id="A0A8J5KMT4"/>
<dbReference type="EMBL" id="JACMSC010000015">
    <property type="protein sequence ID" value="KAG6484594.1"/>
    <property type="molecule type" value="Genomic_DNA"/>
</dbReference>
<reference evidence="2 3" key="1">
    <citation type="submission" date="2020-08" db="EMBL/GenBank/DDBJ databases">
        <title>Plant Genome Project.</title>
        <authorList>
            <person name="Zhang R.-G."/>
        </authorList>
    </citation>
    <scope>NUCLEOTIDE SEQUENCE [LARGE SCALE GENOMIC DNA]</scope>
    <source>
        <tissue evidence="2">Rhizome</tissue>
    </source>
</reference>
<proteinExistence type="predicted"/>
<organism evidence="2 3">
    <name type="scientific">Zingiber officinale</name>
    <name type="common">Ginger</name>
    <name type="synonym">Amomum zingiber</name>
    <dbReference type="NCBI Taxonomy" id="94328"/>
    <lineage>
        <taxon>Eukaryota</taxon>
        <taxon>Viridiplantae</taxon>
        <taxon>Streptophyta</taxon>
        <taxon>Embryophyta</taxon>
        <taxon>Tracheophyta</taxon>
        <taxon>Spermatophyta</taxon>
        <taxon>Magnoliopsida</taxon>
        <taxon>Liliopsida</taxon>
        <taxon>Zingiberales</taxon>
        <taxon>Zingiberaceae</taxon>
        <taxon>Zingiber</taxon>
    </lineage>
</organism>